<sequence length="102" mass="10792">MRKTAQRLLTEYGLAAVVVYFAIFFAVLFGAWAAIGAGWKPTGALANVGAFTAAYLFTKVTQPVRIAATVVLAPLAAKLWERITGRRPGAIAAAPTTDEPRA</sequence>
<protein>
    <recommendedName>
        <fullName evidence="4">DUF1279 domain-containing protein</fullName>
    </recommendedName>
</protein>
<dbReference type="Proteomes" id="UP001161325">
    <property type="component" value="Unassembled WGS sequence"/>
</dbReference>
<evidence type="ECO:0000313" key="3">
    <source>
        <dbReference type="Proteomes" id="UP001161325"/>
    </source>
</evidence>
<keyword evidence="1" id="KW-0812">Transmembrane</keyword>
<evidence type="ECO:0000256" key="1">
    <source>
        <dbReference type="SAM" id="Phobius"/>
    </source>
</evidence>
<feature type="transmembrane region" description="Helical" evidence="1">
    <location>
        <begin position="12"/>
        <end position="35"/>
    </location>
</feature>
<proteinExistence type="predicted"/>
<dbReference type="EMBL" id="BRXS01000002">
    <property type="protein sequence ID" value="GLC24457.1"/>
    <property type="molecule type" value="Genomic_DNA"/>
</dbReference>
<organism evidence="2 3">
    <name type="scientific">Roseisolibacter agri</name>
    <dbReference type="NCBI Taxonomy" id="2014610"/>
    <lineage>
        <taxon>Bacteria</taxon>
        <taxon>Pseudomonadati</taxon>
        <taxon>Gemmatimonadota</taxon>
        <taxon>Gemmatimonadia</taxon>
        <taxon>Gemmatimonadales</taxon>
        <taxon>Gemmatimonadaceae</taxon>
        <taxon>Roseisolibacter</taxon>
    </lineage>
</organism>
<keyword evidence="1" id="KW-1133">Transmembrane helix</keyword>
<accession>A0AA37Q4H4</accession>
<dbReference type="RefSeq" id="WP_284348905.1">
    <property type="nucleotide sequence ID" value="NZ_BRXS01000002.1"/>
</dbReference>
<gene>
    <name evidence="2" type="ORF">rosag_09700</name>
</gene>
<evidence type="ECO:0008006" key="4">
    <source>
        <dbReference type="Google" id="ProtNLM"/>
    </source>
</evidence>
<keyword evidence="3" id="KW-1185">Reference proteome</keyword>
<keyword evidence="1" id="KW-0472">Membrane</keyword>
<name>A0AA37Q4H4_9BACT</name>
<reference evidence="2" key="1">
    <citation type="submission" date="2022-08" db="EMBL/GenBank/DDBJ databases">
        <title>Draft genome sequencing of Roseisolibacter agri AW1220.</title>
        <authorList>
            <person name="Tobiishi Y."/>
            <person name="Tonouchi A."/>
        </authorList>
    </citation>
    <scope>NUCLEOTIDE SEQUENCE</scope>
    <source>
        <strain evidence="2">AW1220</strain>
    </source>
</reference>
<comment type="caution">
    <text evidence="2">The sequence shown here is derived from an EMBL/GenBank/DDBJ whole genome shotgun (WGS) entry which is preliminary data.</text>
</comment>
<dbReference type="AlphaFoldDB" id="A0AA37Q4H4"/>
<evidence type="ECO:0000313" key="2">
    <source>
        <dbReference type="EMBL" id="GLC24457.1"/>
    </source>
</evidence>